<organism evidence="1 2">
    <name type="scientific">Aspergillus brasiliensis (strain CBS 101740 / IMI 381727 / IBT 21946)</name>
    <dbReference type="NCBI Taxonomy" id="767769"/>
    <lineage>
        <taxon>Eukaryota</taxon>
        <taxon>Fungi</taxon>
        <taxon>Dikarya</taxon>
        <taxon>Ascomycota</taxon>
        <taxon>Pezizomycotina</taxon>
        <taxon>Eurotiomycetes</taxon>
        <taxon>Eurotiomycetidae</taxon>
        <taxon>Eurotiales</taxon>
        <taxon>Aspergillaceae</taxon>
        <taxon>Aspergillus</taxon>
        <taxon>Aspergillus subgen. Circumdati</taxon>
    </lineage>
</organism>
<protein>
    <submittedName>
        <fullName evidence="1">Uncharacterized protein</fullName>
    </submittedName>
</protein>
<dbReference type="OrthoDB" id="10427333at2759"/>
<dbReference type="Proteomes" id="UP000184499">
    <property type="component" value="Unassembled WGS sequence"/>
</dbReference>
<accession>A0A1L9UH72</accession>
<dbReference type="GeneID" id="93579907"/>
<dbReference type="RefSeq" id="XP_067478236.1">
    <property type="nucleotide sequence ID" value="XM_067627419.1"/>
</dbReference>
<proteinExistence type="predicted"/>
<name>A0A1L9UH72_ASPBC</name>
<sequence length="184" mass="19673">MPSTILSGHILARSISPPDSDWPVRSLAKTRLILAVRTEKVKNFSQPLSIMTGQEFAVSNHPSPHRRRNGKSGPRSLVWPALNYSADGKGHGLWDPVEKGRAQAGWQWVFLSVKRRRILSPVGAGISEVAEPPATIEGVDLLTDGGRASIGGFHKLNGILPDGLHNINALSSDGGSCSVMALST</sequence>
<reference evidence="2" key="1">
    <citation type="journal article" date="2017" name="Genome Biol.">
        <title>Comparative genomics reveals high biological diversity and specific adaptations in the industrially and medically important fungal genus Aspergillus.</title>
        <authorList>
            <person name="de Vries R.P."/>
            <person name="Riley R."/>
            <person name="Wiebenga A."/>
            <person name="Aguilar-Osorio G."/>
            <person name="Amillis S."/>
            <person name="Uchima C.A."/>
            <person name="Anderluh G."/>
            <person name="Asadollahi M."/>
            <person name="Askin M."/>
            <person name="Barry K."/>
            <person name="Battaglia E."/>
            <person name="Bayram O."/>
            <person name="Benocci T."/>
            <person name="Braus-Stromeyer S.A."/>
            <person name="Caldana C."/>
            <person name="Canovas D."/>
            <person name="Cerqueira G.C."/>
            <person name="Chen F."/>
            <person name="Chen W."/>
            <person name="Choi C."/>
            <person name="Clum A."/>
            <person name="Dos Santos R.A."/>
            <person name="Damasio A.R."/>
            <person name="Diallinas G."/>
            <person name="Emri T."/>
            <person name="Fekete E."/>
            <person name="Flipphi M."/>
            <person name="Freyberg S."/>
            <person name="Gallo A."/>
            <person name="Gournas C."/>
            <person name="Habgood R."/>
            <person name="Hainaut M."/>
            <person name="Harispe M.L."/>
            <person name="Henrissat B."/>
            <person name="Hilden K.S."/>
            <person name="Hope R."/>
            <person name="Hossain A."/>
            <person name="Karabika E."/>
            <person name="Karaffa L."/>
            <person name="Karanyi Z."/>
            <person name="Krasevec N."/>
            <person name="Kuo A."/>
            <person name="Kusch H."/>
            <person name="LaButti K."/>
            <person name="Lagendijk E.L."/>
            <person name="Lapidus A."/>
            <person name="Levasseur A."/>
            <person name="Lindquist E."/>
            <person name="Lipzen A."/>
            <person name="Logrieco A.F."/>
            <person name="MacCabe A."/>
            <person name="Maekelae M.R."/>
            <person name="Malavazi I."/>
            <person name="Melin P."/>
            <person name="Meyer V."/>
            <person name="Mielnichuk N."/>
            <person name="Miskei M."/>
            <person name="Molnar A.P."/>
            <person name="Mule G."/>
            <person name="Ngan C.Y."/>
            <person name="Orejas M."/>
            <person name="Orosz E."/>
            <person name="Ouedraogo J.P."/>
            <person name="Overkamp K.M."/>
            <person name="Park H.-S."/>
            <person name="Perrone G."/>
            <person name="Piumi F."/>
            <person name="Punt P.J."/>
            <person name="Ram A.F."/>
            <person name="Ramon A."/>
            <person name="Rauscher S."/>
            <person name="Record E."/>
            <person name="Riano-Pachon D.M."/>
            <person name="Robert V."/>
            <person name="Roehrig J."/>
            <person name="Ruller R."/>
            <person name="Salamov A."/>
            <person name="Salih N.S."/>
            <person name="Samson R.A."/>
            <person name="Sandor E."/>
            <person name="Sanguinetti M."/>
            <person name="Schuetze T."/>
            <person name="Sepcic K."/>
            <person name="Shelest E."/>
            <person name="Sherlock G."/>
            <person name="Sophianopoulou V."/>
            <person name="Squina F.M."/>
            <person name="Sun H."/>
            <person name="Susca A."/>
            <person name="Todd R.B."/>
            <person name="Tsang A."/>
            <person name="Unkles S.E."/>
            <person name="van de Wiele N."/>
            <person name="van Rossen-Uffink D."/>
            <person name="Oliveira J.V."/>
            <person name="Vesth T.C."/>
            <person name="Visser J."/>
            <person name="Yu J.-H."/>
            <person name="Zhou M."/>
            <person name="Andersen M.R."/>
            <person name="Archer D.B."/>
            <person name="Baker S.E."/>
            <person name="Benoit I."/>
            <person name="Brakhage A.A."/>
            <person name="Braus G.H."/>
            <person name="Fischer R."/>
            <person name="Frisvad J.C."/>
            <person name="Goldman G.H."/>
            <person name="Houbraken J."/>
            <person name="Oakley B."/>
            <person name="Pocsi I."/>
            <person name="Scazzocchio C."/>
            <person name="Seiboth B."/>
            <person name="vanKuyk P.A."/>
            <person name="Wortman J."/>
            <person name="Dyer P.S."/>
            <person name="Grigoriev I.V."/>
        </authorList>
    </citation>
    <scope>NUCLEOTIDE SEQUENCE [LARGE SCALE GENOMIC DNA]</scope>
    <source>
        <strain evidence="2">CBS 101740 / IMI 381727 / IBT 21946</strain>
    </source>
</reference>
<dbReference type="VEuPathDB" id="FungiDB:ASPBRDRAFT_55643"/>
<dbReference type="EMBL" id="KV878685">
    <property type="protein sequence ID" value="OJJ70988.1"/>
    <property type="molecule type" value="Genomic_DNA"/>
</dbReference>
<gene>
    <name evidence="1" type="ORF">ASPBRDRAFT_55643</name>
</gene>
<keyword evidence="2" id="KW-1185">Reference proteome</keyword>
<evidence type="ECO:0000313" key="1">
    <source>
        <dbReference type="EMBL" id="OJJ70988.1"/>
    </source>
</evidence>
<dbReference type="AlphaFoldDB" id="A0A1L9UH72"/>
<evidence type="ECO:0000313" key="2">
    <source>
        <dbReference type="Proteomes" id="UP000184499"/>
    </source>
</evidence>